<organism evidence="1 2">
    <name type="scientific">Protopolystoma xenopodis</name>
    <dbReference type="NCBI Taxonomy" id="117903"/>
    <lineage>
        <taxon>Eukaryota</taxon>
        <taxon>Metazoa</taxon>
        <taxon>Spiralia</taxon>
        <taxon>Lophotrochozoa</taxon>
        <taxon>Platyhelminthes</taxon>
        <taxon>Monogenea</taxon>
        <taxon>Polyopisthocotylea</taxon>
        <taxon>Polystomatidea</taxon>
        <taxon>Polystomatidae</taxon>
        <taxon>Protopolystoma</taxon>
    </lineage>
</organism>
<name>A0A3S5CQU7_9PLAT</name>
<dbReference type="EMBL" id="CAAALY010098382">
    <property type="protein sequence ID" value="VEL28871.1"/>
    <property type="molecule type" value="Genomic_DNA"/>
</dbReference>
<dbReference type="Proteomes" id="UP000784294">
    <property type="component" value="Unassembled WGS sequence"/>
</dbReference>
<protein>
    <submittedName>
        <fullName evidence="1">Uncharacterized protein</fullName>
    </submittedName>
</protein>
<reference evidence="1" key="1">
    <citation type="submission" date="2018-11" db="EMBL/GenBank/DDBJ databases">
        <authorList>
            <consortium name="Pathogen Informatics"/>
        </authorList>
    </citation>
    <scope>NUCLEOTIDE SEQUENCE</scope>
</reference>
<gene>
    <name evidence="1" type="ORF">PXEA_LOCUS22311</name>
</gene>
<proteinExistence type="predicted"/>
<keyword evidence="2" id="KW-1185">Reference proteome</keyword>
<accession>A0A3S5CQU7</accession>
<sequence>MWKPAGSVNRFQIGSDKQMRNRDIEGVAQGYRTPGQGINFTCLFDELLYGAKNGEALGNVQSRRSDSGNDHAYCGLF</sequence>
<comment type="caution">
    <text evidence="1">The sequence shown here is derived from an EMBL/GenBank/DDBJ whole genome shotgun (WGS) entry which is preliminary data.</text>
</comment>
<evidence type="ECO:0000313" key="1">
    <source>
        <dbReference type="EMBL" id="VEL28871.1"/>
    </source>
</evidence>
<dbReference type="AlphaFoldDB" id="A0A3S5CQU7"/>
<evidence type="ECO:0000313" key="2">
    <source>
        <dbReference type="Proteomes" id="UP000784294"/>
    </source>
</evidence>